<dbReference type="EMBL" id="QYUR01000006">
    <property type="protein sequence ID" value="RJG10179.1"/>
    <property type="molecule type" value="Genomic_DNA"/>
</dbReference>
<dbReference type="Proteomes" id="UP000284021">
    <property type="component" value="Unassembled WGS sequence"/>
</dbReference>
<dbReference type="RefSeq" id="WP_119955864.1">
    <property type="nucleotide sequence ID" value="NZ_QYUR01000006.1"/>
</dbReference>
<gene>
    <name evidence="2" type="ORF">D3879_19315</name>
</gene>
<dbReference type="Pfam" id="PF14238">
    <property type="entry name" value="DUF4340"/>
    <property type="match status" value="1"/>
</dbReference>
<evidence type="ECO:0000313" key="2">
    <source>
        <dbReference type="EMBL" id="RJG10179.1"/>
    </source>
</evidence>
<dbReference type="OrthoDB" id="7008377at2"/>
<comment type="caution">
    <text evidence="2">The sequence shown here is derived from an EMBL/GenBank/DDBJ whole genome shotgun (WGS) entry which is preliminary data.</text>
</comment>
<reference evidence="2 3" key="1">
    <citation type="submission" date="2018-09" db="EMBL/GenBank/DDBJ databases">
        <authorList>
            <person name="Zhu H."/>
        </authorList>
    </citation>
    <scope>NUCLEOTIDE SEQUENCE [LARGE SCALE GENOMIC DNA]</scope>
    <source>
        <strain evidence="2 3">K1S02-6</strain>
    </source>
</reference>
<evidence type="ECO:0000313" key="3">
    <source>
        <dbReference type="Proteomes" id="UP000284021"/>
    </source>
</evidence>
<keyword evidence="3" id="KW-1185">Reference proteome</keyword>
<organism evidence="2 3">
    <name type="scientific">Pseudomonas cavernicola</name>
    <dbReference type="NCBI Taxonomy" id="2320866"/>
    <lineage>
        <taxon>Bacteria</taxon>
        <taxon>Pseudomonadati</taxon>
        <taxon>Pseudomonadota</taxon>
        <taxon>Gammaproteobacteria</taxon>
        <taxon>Pseudomonadales</taxon>
        <taxon>Pseudomonadaceae</taxon>
        <taxon>Pseudomonas</taxon>
    </lineage>
</organism>
<protein>
    <submittedName>
        <fullName evidence="2">DUF4340 domain-containing protein</fullName>
    </submittedName>
</protein>
<dbReference type="InterPro" id="IPR025641">
    <property type="entry name" value="DUF4340"/>
</dbReference>
<name>A0A418XCE3_9PSED</name>
<dbReference type="AlphaFoldDB" id="A0A418XCE3"/>
<proteinExistence type="predicted"/>
<feature type="domain" description="DUF4340" evidence="1">
    <location>
        <begin position="70"/>
        <end position="247"/>
    </location>
</feature>
<evidence type="ECO:0000259" key="1">
    <source>
        <dbReference type="Pfam" id="PF14238"/>
    </source>
</evidence>
<sequence>MGRKSLWLLALVAAGLVLAYFWLQRPLPPVVPSRVALLPTLQEQVTSVSAIEVRRPGQPLVRLERQGEAWVVPAKAAYPAALTPIATLLRALAEAHKLEAKTANAQLHGQLGLAEQGEAEQQATRISLELSGGRSLGLWVGKRAQQGEGQLLRMAGEDQVWLIDQALELPATELEWLDRRITAIPFASVKELDLRYANGERLTVLRDNQNELNLKVKQLPSGKRLAYEAAANGMVMLFAELDFADAAPLAQVQFKSRPLLQFSLTNFTGGQLNGAVYSQGEQLWLTLPQSRNFSTEQLPGKTDWAYRLEPYQYQTLAKKLKDLVVKN</sequence>
<accession>A0A418XCE3</accession>